<dbReference type="Gene3D" id="1.10.510.10">
    <property type="entry name" value="Transferase(Phosphotransferase) domain 1"/>
    <property type="match status" value="1"/>
</dbReference>
<feature type="compositionally biased region" description="Polar residues" evidence="2">
    <location>
        <begin position="837"/>
        <end position="849"/>
    </location>
</feature>
<evidence type="ECO:0000313" key="4">
    <source>
        <dbReference type="EMBL" id="EER16217.1"/>
    </source>
</evidence>
<dbReference type="GO" id="GO:0005524">
    <property type="term" value="F:ATP binding"/>
    <property type="evidence" value="ECO:0007669"/>
    <property type="project" value="InterPro"/>
</dbReference>
<feature type="coiled-coil region" evidence="1">
    <location>
        <begin position="1045"/>
        <end position="1085"/>
    </location>
</feature>
<reference evidence="4 5" key="1">
    <citation type="submission" date="2008-07" db="EMBL/GenBank/DDBJ databases">
        <authorList>
            <person name="El-Sayed N."/>
            <person name="Caler E."/>
            <person name="Inman J."/>
            <person name="Amedeo P."/>
            <person name="Hass B."/>
            <person name="Wortman J."/>
        </authorList>
    </citation>
    <scope>NUCLEOTIDE SEQUENCE [LARGE SCALE GENOMIC DNA]</scope>
    <source>
        <strain evidence="5">ATCC 50983 / TXsc</strain>
    </source>
</reference>
<dbReference type="InterPro" id="IPR011009">
    <property type="entry name" value="Kinase-like_dom_sf"/>
</dbReference>
<accession>C5KI05</accession>
<dbReference type="InterPro" id="IPR050588">
    <property type="entry name" value="WNK_Ser-Thr_kinase"/>
</dbReference>
<keyword evidence="1" id="KW-0175">Coiled coil</keyword>
<dbReference type="Pfam" id="PF01471">
    <property type="entry name" value="PG_binding_1"/>
    <property type="match status" value="1"/>
</dbReference>
<feature type="compositionally biased region" description="Polar residues" evidence="2">
    <location>
        <begin position="450"/>
        <end position="461"/>
    </location>
</feature>
<feature type="compositionally biased region" description="Basic and acidic residues" evidence="2">
    <location>
        <begin position="1"/>
        <end position="18"/>
    </location>
</feature>
<dbReference type="SMART" id="SM00220">
    <property type="entry name" value="S_TKc"/>
    <property type="match status" value="1"/>
</dbReference>
<feature type="region of interest" description="Disordered" evidence="2">
    <location>
        <begin position="784"/>
        <end position="888"/>
    </location>
</feature>
<dbReference type="InterPro" id="IPR002477">
    <property type="entry name" value="Peptidoglycan-bd-like"/>
</dbReference>
<keyword evidence="5" id="KW-1185">Reference proteome</keyword>
<dbReference type="InterPro" id="IPR036365">
    <property type="entry name" value="PGBD-like_sf"/>
</dbReference>
<dbReference type="GeneID" id="9061355"/>
<dbReference type="Gene3D" id="1.10.101.10">
    <property type="entry name" value="PGBD-like superfamily/PGBD"/>
    <property type="match status" value="1"/>
</dbReference>
<evidence type="ECO:0000313" key="5">
    <source>
        <dbReference type="Proteomes" id="UP000007800"/>
    </source>
</evidence>
<dbReference type="SUPFAM" id="SSF56112">
    <property type="entry name" value="Protein kinase-like (PK-like)"/>
    <property type="match status" value="1"/>
</dbReference>
<dbReference type="InParanoid" id="C5KI05"/>
<dbReference type="Gene3D" id="3.30.200.20">
    <property type="entry name" value="Phosphorylase Kinase, domain 1"/>
    <property type="match status" value="1"/>
</dbReference>
<feature type="region of interest" description="Disordered" evidence="2">
    <location>
        <begin position="1133"/>
        <end position="1216"/>
    </location>
</feature>
<feature type="compositionally biased region" description="Low complexity" evidence="2">
    <location>
        <begin position="784"/>
        <end position="798"/>
    </location>
</feature>
<dbReference type="PROSITE" id="PS50011">
    <property type="entry name" value="PROTEIN_KINASE_DOM"/>
    <property type="match status" value="1"/>
</dbReference>
<dbReference type="RefSeq" id="XP_002784421.1">
    <property type="nucleotide sequence ID" value="XM_002784375.1"/>
</dbReference>
<gene>
    <name evidence="4" type="ORF">Pmar_PMAR003680</name>
</gene>
<protein>
    <recommendedName>
        <fullName evidence="3">Protein kinase domain-containing protein</fullName>
    </recommendedName>
</protein>
<feature type="region of interest" description="Disordered" evidence="2">
    <location>
        <begin position="344"/>
        <end position="498"/>
    </location>
</feature>
<evidence type="ECO:0000256" key="2">
    <source>
        <dbReference type="SAM" id="MobiDB-lite"/>
    </source>
</evidence>
<dbReference type="SUPFAM" id="SSF47090">
    <property type="entry name" value="PGBD-like"/>
    <property type="match status" value="1"/>
</dbReference>
<dbReference type="PANTHER" id="PTHR13902">
    <property type="entry name" value="SERINE/THREONINE-PROTEIN KINASE WNK WITH NO LYSINE -RELATED"/>
    <property type="match status" value="1"/>
</dbReference>
<dbReference type="InterPro" id="IPR000719">
    <property type="entry name" value="Prot_kinase_dom"/>
</dbReference>
<feature type="compositionally biased region" description="Low complexity" evidence="2">
    <location>
        <begin position="383"/>
        <end position="398"/>
    </location>
</feature>
<dbReference type="CDD" id="cd13983">
    <property type="entry name" value="STKc_WNK"/>
    <property type="match status" value="1"/>
</dbReference>
<feature type="compositionally biased region" description="Low complexity" evidence="2">
    <location>
        <begin position="439"/>
        <end position="449"/>
    </location>
</feature>
<evidence type="ECO:0000256" key="1">
    <source>
        <dbReference type="SAM" id="Coils"/>
    </source>
</evidence>
<dbReference type="Proteomes" id="UP000007800">
    <property type="component" value="Unassembled WGS sequence"/>
</dbReference>
<dbReference type="OrthoDB" id="4062651at2759"/>
<name>C5KI05_PERM5</name>
<feature type="domain" description="Protein kinase" evidence="3">
    <location>
        <begin position="72"/>
        <end position="331"/>
    </location>
</feature>
<sequence>MPTKTLKEHETTSEDEKPGGGSGDDDISVDHSSQSSGSSSDSSSSGPHVAGRVRSQSGQECVVEKSPKGRFHRFNRKLGSGSYKTVYLAFDNDTGREVAWNVISFAHLSRHERKRIDDEIKIAKSLDHDRIISFINAWINKKKEEVVFITERVNGGSLRQYINRLDGPLKVKVIRMWCKQILEGINYLHNQLKVPVIHRDLKCDNIFINGSDGKVLIGDLGLSTALQHASVATSIVGTPEFMAPELYEEKYGPPVDIYAFGMCLLEMVTRRFPYAECATPGQIYKKVINGEMPDSLERIQNKELKRIIEQCIQKEPAMRPTAAELLAMPYWDQKDDGDELATLEPLSTTKDDGDEGVNDESPSKEKGHRQRKARGLSNRGDDAPAVVAQPAVVVVTAAPEDRSASTTPRGSGEGIGRSDVSTVIHKSETRSEEEREDSQQQQEQQQQRQGVGSTEQPSPSIAASEVEADTESVKNTPSGVDRQKPGTPNEGLLGPNDRTVSAAVVTEPLLVPPAAGMEDIASDSSEAPQLISATTHIEAATSPNLTGGEAVIRRDVARRPPNEKVMAAVAAHDGTVHLPPEIEQFCRHQLGSDRVTKVVLLIETETDKFQRINFEYSLDEDTCDSIAEELLENNLVWREVNRDRLVQKIRQAVFMRVKQIALEEGIPLPAPVAAAIASSITSTTTAAKQSGGESMASPITRMRESQVSRVPDSPLSRPRTPHGSTVTVSEFAPTAEATSVSNDGDVAVEGVAAVKAAEGATRDNGPLAQPQAAINPQTYAAAAATVPTRTPTTTAPAPLESNLPTAVNVPSRPAPATVEPVEVEAAERPPAQGPAASPTTPANVVSPSNHVAIGSGKPPPAPRPASHAGMGVSGRHSHAEVPSMSGVSGSVKINKKASLSKYVPLTLETTAHLTNESVSGAGLEQVVPHLYKEVLNAELADSGQSGADSTASGRPTSTTMLSEVPIFPEIPPPLNDGHAPTEEDVAWVQIALAAVVPSVKLNAFPKLGVMCPGTVDAIKGFQEYHSLPVDGNMDDRTWQLLVDSLETRRQKIEEREAKRAEAKLKAKLEAERKRQARQAESAKAMDMMEKTLYGLSAPATAGPPSAASSVAGGALTTTIPPLHHPTRDTLALVTPGTPPRQSAAAVGASSSGGGVGSQIPRSGSVPPTVSPWVAQGAKLPRTGRAPSASHSPPAERRSLYSAPDSYSTTSTSKPPSTDAALCAALDAGGSAICPRAPIAVENDEYIIRVSSKACAGLPSVLGIVCKEVINAIQADKAGMMKIMEIEYSSPRIAQSPYAPTAVVPSAHCEQLPSIEVSKISISFPLKEAEANEIILAEVAMRRISHETETFIQLKRPHHNDMDKAEMDVGGYVMTITGTLNGLHSAHRKIVAILVRALLKEEAETTIRSATSTDFLAKEQEPTVVVGDKSYSSTNRGVRRLIFATE</sequence>
<feature type="compositionally biased region" description="Low complexity" evidence="2">
    <location>
        <begin position="1207"/>
        <end position="1216"/>
    </location>
</feature>
<proteinExistence type="predicted"/>
<evidence type="ECO:0000259" key="3">
    <source>
        <dbReference type="PROSITE" id="PS50011"/>
    </source>
</evidence>
<feature type="region of interest" description="Disordered" evidence="2">
    <location>
        <begin position="684"/>
        <end position="743"/>
    </location>
</feature>
<dbReference type="PROSITE" id="PS00108">
    <property type="entry name" value="PROTEIN_KINASE_ST"/>
    <property type="match status" value="1"/>
</dbReference>
<dbReference type="InterPro" id="IPR036366">
    <property type="entry name" value="PGBDSf"/>
</dbReference>
<dbReference type="InterPro" id="IPR008271">
    <property type="entry name" value="Ser/Thr_kinase_AS"/>
</dbReference>
<organism evidence="5">
    <name type="scientific">Perkinsus marinus (strain ATCC 50983 / TXsc)</name>
    <dbReference type="NCBI Taxonomy" id="423536"/>
    <lineage>
        <taxon>Eukaryota</taxon>
        <taxon>Sar</taxon>
        <taxon>Alveolata</taxon>
        <taxon>Perkinsozoa</taxon>
        <taxon>Perkinsea</taxon>
        <taxon>Perkinsida</taxon>
        <taxon>Perkinsidae</taxon>
        <taxon>Perkinsus</taxon>
    </lineage>
</organism>
<dbReference type="EMBL" id="GG673069">
    <property type="protein sequence ID" value="EER16217.1"/>
    <property type="molecule type" value="Genomic_DNA"/>
</dbReference>
<dbReference type="Pfam" id="PF00069">
    <property type="entry name" value="Pkinase"/>
    <property type="match status" value="1"/>
</dbReference>
<feature type="compositionally biased region" description="Low complexity" evidence="2">
    <location>
        <begin position="30"/>
        <end position="45"/>
    </location>
</feature>
<feature type="region of interest" description="Disordered" evidence="2">
    <location>
        <begin position="1"/>
        <end position="66"/>
    </location>
</feature>
<dbReference type="GO" id="GO:0004672">
    <property type="term" value="F:protein kinase activity"/>
    <property type="evidence" value="ECO:0007669"/>
    <property type="project" value="InterPro"/>
</dbReference>